<dbReference type="SMART" id="SM00487">
    <property type="entry name" value="DEXDc"/>
    <property type="match status" value="1"/>
</dbReference>
<comment type="caution">
    <text evidence="14">The sequence shown here is derived from an EMBL/GenBank/DDBJ whole genome shotgun (WGS) entry which is preliminary data.</text>
</comment>
<feature type="region of interest" description="Disordered" evidence="10">
    <location>
        <begin position="17"/>
        <end position="50"/>
    </location>
</feature>
<sequence>MKLIMATENKRALPPKVAAMKARKRQKLEGSQAGKKAAANKSSKAAPPKLEKVRLDDLAWNDVEMPDRLDDMEGFFGLEEIEDVDVVKDDNGIVSYRASSDKATKKRAAPEESEDDGEEFTGFDDEAGEAADDDKEEGGAMIIETVTPRSAPELEEGETWEDRKKKQKELQKQHLKEKKQKEKKEKKEKKPKPEKKQKKEAAPQADLGSATFANLLDEEEDEGADITAWRPLKLSDETLGALSKMKFHQPSAIQKAAIPEVLAGHDVIGKASTGSGKTLAFGIPILERYLEMQKIAGNNKKKVNSEEEAARKPALALILSPTRELAHQISTHLTTLCSGLDKAPWIATLTGGLSMAKQQRQLKNADIIIGTPGRLWEIISGGHGVLKWLKQIQFLVIDEADRLLSQGHFKELEEIINVLDRKDDFKAEEHEDEDEAPEVVEEVERQTLVFSATFHKGLQHKLAGKAKPGAGLMDKKESMEYLLKKLNFREEKPKFVDVNPISQMASGLKEGMVECGGTEKDLYLYALLLLHPNARTIVFCNSISAVRRLTPFLQNLQLPVHALHSQMAQKARLRAIERFTSNNQNKTNHKGSILLATDVAARGLDIPNVNLVIHYHLPRAADNYVHRSGRTARAGETGSSILICGPEEVAGVRRLIAKVHASSAAAGAEPANDAAKNGYFIRSLDIDRRVVSRLKPRANLSKKLADTTIAKEKKHSEDDFLRQAAEDLGVDYDSEEFENAPGKRGRGAGRIKKEREARGLTKAETGALRAQLRDMLSSRVNVGVSERYLTSSGIDIDALLQQQEAGTHGEFLGTVADLME</sequence>
<dbReference type="AlphaFoldDB" id="A0A4S8SRG1"/>
<dbReference type="Pfam" id="PF00271">
    <property type="entry name" value="Helicase_C"/>
    <property type="match status" value="1"/>
</dbReference>
<comment type="function">
    <text evidence="9">RNA helicase.</text>
</comment>
<evidence type="ECO:0000256" key="5">
    <source>
        <dbReference type="ARBA" id="ARBA00022806"/>
    </source>
</evidence>
<dbReference type="GO" id="GO:0005730">
    <property type="term" value="C:nucleolus"/>
    <property type="evidence" value="ECO:0007669"/>
    <property type="project" value="UniProtKB-SubCell"/>
</dbReference>
<evidence type="ECO:0000256" key="9">
    <source>
        <dbReference type="RuleBase" id="RU365068"/>
    </source>
</evidence>
<dbReference type="GO" id="GO:0016787">
    <property type="term" value="F:hydrolase activity"/>
    <property type="evidence" value="ECO:0007669"/>
    <property type="project" value="UniProtKB-KW"/>
</dbReference>
<dbReference type="InterPro" id="IPR000629">
    <property type="entry name" value="RNA-helicase_DEAD-box_CS"/>
</dbReference>
<dbReference type="InterPro" id="IPR014001">
    <property type="entry name" value="Helicase_ATP-bd"/>
</dbReference>
<dbReference type="PROSITE" id="PS51192">
    <property type="entry name" value="HELICASE_ATP_BIND_1"/>
    <property type="match status" value="1"/>
</dbReference>
<feature type="region of interest" description="Disordered" evidence="10">
    <location>
        <begin position="89"/>
        <end position="209"/>
    </location>
</feature>
<dbReference type="PROSITE" id="PS00039">
    <property type="entry name" value="DEAD_ATP_HELICASE"/>
    <property type="match status" value="1"/>
</dbReference>
<protein>
    <recommendedName>
        <fullName evidence="9">ATP-dependent RNA helicase</fullName>
        <ecNumber evidence="9">3.6.4.13</ecNumber>
    </recommendedName>
</protein>
<keyword evidence="7 9" id="KW-0694">RNA-binding</keyword>
<evidence type="ECO:0000313" key="14">
    <source>
        <dbReference type="EMBL" id="THV73624.1"/>
    </source>
</evidence>
<feature type="domain" description="Helicase C-terminal" evidence="12">
    <location>
        <begin position="523"/>
        <end position="676"/>
    </location>
</feature>
<dbReference type="PROSITE" id="PS51194">
    <property type="entry name" value="HELICASE_CTER"/>
    <property type="match status" value="1"/>
</dbReference>
<feature type="compositionally biased region" description="Low complexity" evidence="10">
    <location>
        <begin position="35"/>
        <end position="48"/>
    </location>
</feature>
<evidence type="ECO:0000256" key="7">
    <source>
        <dbReference type="ARBA" id="ARBA00022884"/>
    </source>
</evidence>
<dbReference type="EC" id="3.6.4.13" evidence="9"/>
<evidence type="ECO:0000256" key="8">
    <source>
        <dbReference type="PROSITE-ProRule" id="PRU00552"/>
    </source>
</evidence>
<evidence type="ECO:0000259" key="13">
    <source>
        <dbReference type="PROSITE" id="PS51195"/>
    </source>
</evidence>
<evidence type="ECO:0000259" key="11">
    <source>
        <dbReference type="PROSITE" id="PS51192"/>
    </source>
</evidence>
<evidence type="ECO:0000256" key="4">
    <source>
        <dbReference type="ARBA" id="ARBA00022801"/>
    </source>
</evidence>
<dbReference type="InterPro" id="IPR027417">
    <property type="entry name" value="P-loop_NTPase"/>
</dbReference>
<keyword evidence="3 9" id="KW-0547">Nucleotide-binding</keyword>
<comment type="catalytic activity">
    <reaction evidence="9">
        <text>ATP + H2O = ADP + phosphate + H(+)</text>
        <dbReference type="Rhea" id="RHEA:13065"/>
        <dbReference type="ChEBI" id="CHEBI:15377"/>
        <dbReference type="ChEBI" id="CHEBI:15378"/>
        <dbReference type="ChEBI" id="CHEBI:30616"/>
        <dbReference type="ChEBI" id="CHEBI:43474"/>
        <dbReference type="ChEBI" id="CHEBI:456216"/>
        <dbReference type="EC" id="3.6.4.13"/>
    </reaction>
</comment>
<feature type="domain" description="Helicase ATP-binding" evidence="11">
    <location>
        <begin position="258"/>
        <end position="472"/>
    </location>
</feature>
<feature type="region of interest" description="Disordered" evidence="10">
    <location>
        <begin position="736"/>
        <end position="759"/>
    </location>
</feature>
<feature type="compositionally biased region" description="Acidic residues" evidence="10">
    <location>
        <begin position="111"/>
        <end position="136"/>
    </location>
</feature>
<dbReference type="GO" id="GO:0003724">
    <property type="term" value="F:RNA helicase activity"/>
    <property type="evidence" value="ECO:0007669"/>
    <property type="project" value="UniProtKB-EC"/>
</dbReference>
<dbReference type="SUPFAM" id="SSF52540">
    <property type="entry name" value="P-loop containing nucleoside triphosphate hydrolases"/>
    <property type="match status" value="1"/>
</dbReference>
<keyword evidence="5 9" id="KW-0347">Helicase</keyword>
<evidence type="ECO:0000256" key="10">
    <source>
        <dbReference type="SAM" id="MobiDB-lite"/>
    </source>
</evidence>
<evidence type="ECO:0000313" key="15">
    <source>
        <dbReference type="Proteomes" id="UP000304951"/>
    </source>
</evidence>
<dbReference type="SMART" id="SM00490">
    <property type="entry name" value="HELICc"/>
    <property type="match status" value="1"/>
</dbReference>
<dbReference type="GO" id="GO:0006364">
    <property type="term" value="P:rRNA processing"/>
    <property type="evidence" value="ECO:0007669"/>
    <property type="project" value="UniProtKB-KW"/>
</dbReference>
<keyword evidence="6 9" id="KW-0067">ATP-binding</keyword>
<evidence type="ECO:0000259" key="12">
    <source>
        <dbReference type="PROSITE" id="PS51194"/>
    </source>
</evidence>
<feature type="short sequence motif" description="Q motif" evidence="8">
    <location>
        <begin position="227"/>
        <end position="255"/>
    </location>
</feature>
<proteinExistence type="inferred from homology"/>
<keyword evidence="2" id="KW-0698">rRNA processing</keyword>
<accession>A0A4S8SRG1</accession>
<dbReference type="Proteomes" id="UP000304951">
    <property type="component" value="Unassembled WGS sequence"/>
</dbReference>
<dbReference type="GO" id="GO:0003723">
    <property type="term" value="F:RNA binding"/>
    <property type="evidence" value="ECO:0007669"/>
    <property type="project" value="UniProtKB-UniRule"/>
</dbReference>
<feature type="domain" description="DEAD-box RNA helicase Q" evidence="13">
    <location>
        <begin position="227"/>
        <end position="255"/>
    </location>
</feature>
<feature type="compositionally biased region" description="Basic residues" evidence="10">
    <location>
        <begin position="186"/>
        <end position="198"/>
    </location>
</feature>
<organism evidence="14 15">
    <name type="scientific">Aureobasidium pullulans</name>
    <name type="common">Black yeast</name>
    <name type="synonym">Pullularia pullulans</name>
    <dbReference type="NCBI Taxonomy" id="5580"/>
    <lineage>
        <taxon>Eukaryota</taxon>
        <taxon>Fungi</taxon>
        <taxon>Dikarya</taxon>
        <taxon>Ascomycota</taxon>
        <taxon>Pezizomycotina</taxon>
        <taxon>Dothideomycetes</taxon>
        <taxon>Dothideomycetidae</taxon>
        <taxon>Dothideales</taxon>
        <taxon>Saccotheciaceae</taxon>
        <taxon>Aureobasidium</taxon>
    </lineage>
</organism>
<dbReference type="Gene3D" id="3.40.50.300">
    <property type="entry name" value="P-loop containing nucleotide triphosphate hydrolases"/>
    <property type="match status" value="2"/>
</dbReference>
<evidence type="ECO:0000256" key="3">
    <source>
        <dbReference type="ARBA" id="ARBA00022741"/>
    </source>
</evidence>
<dbReference type="Pfam" id="PF00270">
    <property type="entry name" value="DEAD"/>
    <property type="match status" value="1"/>
</dbReference>
<reference evidence="14 15" key="1">
    <citation type="submission" date="2018-10" db="EMBL/GenBank/DDBJ databases">
        <title>Fifty Aureobasidium pullulans genomes reveal a recombining polyextremotolerant generalist.</title>
        <authorList>
            <person name="Gostincar C."/>
            <person name="Turk M."/>
            <person name="Zajc J."/>
            <person name="Gunde-Cimerman N."/>
        </authorList>
    </citation>
    <scope>NUCLEOTIDE SEQUENCE [LARGE SCALE GENOMIC DNA]</scope>
    <source>
        <strain evidence="14 15">EXF-11900</strain>
    </source>
</reference>
<dbReference type="CDD" id="cd18787">
    <property type="entry name" value="SF2_C_DEAD"/>
    <property type="match status" value="1"/>
</dbReference>
<comment type="similarity">
    <text evidence="9">Belongs to the DEAD box helicase family.</text>
</comment>
<feature type="compositionally biased region" description="Basic and acidic residues" evidence="10">
    <location>
        <begin position="160"/>
        <end position="185"/>
    </location>
</feature>
<dbReference type="CDD" id="cd17946">
    <property type="entry name" value="DEADc_DDX24"/>
    <property type="match status" value="1"/>
</dbReference>
<dbReference type="InterPro" id="IPR011545">
    <property type="entry name" value="DEAD/DEAH_box_helicase_dom"/>
</dbReference>
<dbReference type="InterPro" id="IPR014014">
    <property type="entry name" value="RNA_helicase_DEAD_Q_motif"/>
</dbReference>
<evidence type="ECO:0000256" key="1">
    <source>
        <dbReference type="ARBA" id="ARBA00004604"/>
    </source>
</evidence>
<dbReference type="PROSITE" id="PS51195">
    <property type="entry name" value="Q_MOTIF"/>
    <property type="match status" value="1"/>
</dbReference>
<comment type="subcellular location">
    <subcellularLocation>
        <location evidence="1">Nucleus</location>
        <location evidence="1">Nucleolus</location>
    </subcellularLocation>
</comment>
<evidence type="ECO:0000256" key="6">
    <source>
        <dbReference type="ARBA" id="ARBA00022840"/>
    </source>
</evidence>
<comment type="domain">
    <text evidence="9">The Q motif is unique to and characteristic of the DEAD box family of RNA helicases and controls ATP binding and hydrolysis.</text>
</comment>
<dbReference type="EMBL" id="QZAF01000085">
    <property type="protein sequence ID" value="THV73624.1"/>
    <property type="molecule type" value="Genomic_DNA"/>
</dbReference>
<dbReference type="InterPro" id="IPR001650">
    <property type="entry name" value="Helicase_C-like"/>
</dbReference>
<keyword evidence="4 9" id="KW-0378">Hydrolase</keyword>
<evidence type="ECO:0000256" key="2">
    <source>
        <dbReference type="ARBA" id="ARBA00022552"/>
    </source>
</evidence>
<gene>
    <name evidence="14" type="ORF">D6D28_03133</name>
</gene>
<name>A0A4S8SRG1_AURPU</name>
<dbReference type="GO" id="GO:0005524">
    <property type="term" value="F:ATP binding"/>
    <property type="evidence" value="ECO:0007669"/>
    <property type="project" value="UniProtKB-UniRule"/>
</dbReference>
<dbReference type="PANTHER" id="PTHR24031">
    <property type="entry name" value="RNA HELICASE"/>
    <property type="match status" value="1"/>
</dbReference>